<evidence type="ECO:0000313" key="2">
    <source>
        <dbReference type="EMBL" id="GAA6501872.1"/>
    </source>
</evidence>
<keyword evidence="3" id="KW-1185">Reference proteome</keyword>
<feature type="transmembrane region" description="Helical" evidence="1">
    <location>
        <begin position="185"/>
        <end position="203"/>
    </location>
</feature>
<evidence type="ECO:0000256" key="1">
    <source>
        <dbReference type="SAM" id="Phobius"/>
    </source>
</evidence>
<keyword evidence="1" id="KW-0472">Membrane</keyword>
<organism evidence="2 3">
    <name type="scientific">Blautia parvula</name>
    <dbReference type="NCBI Taxonomy" id="2877527"/>
    <lineage>
        <taxon>Bacteria</taxon>
        <taxon>Bacillati</taxon>
        <taxon>Bacillota</taxon>
        <taxon>Clostridia</taxon>
        <taxon>Lachnospirales</taxon>
        <taxon>Lachnospiraceae</taxon>
        <taxon>Blautia</taxon>
    </lineage>
</organism>
<feature type="transmembrane region" description="Helical" evidence="1">
    <location>
        <begin position="147"/>
        <end position="165"/>
    </location>
</feature>
<evidence type="ECO:0000313" key="3">
    <source>
        <dbReference type="Proteomes" id="UP001600941"/>
    </source>
</evidence>
<dbReference type="InterPro" id="IPR025699">
    <property type="entry name" value="ABC2_memb-like"/>
</dbReference>
<protein>
    <recommendedName>
        <fullName evidence="4">ABC-2 transporter permease</fullName>
    </recommendedName>
</protein>
<accession>A0ABQ0BZD8</accession>
<name>A0ABQ0BZD8_9FIRM</name>
<keyword evidence="1" id="KW-0812">Transmembrane</keyword>
<keyword evidence="1" id="KW-1133">Transmembrane helix</keyword>
<feature type="transmembrane region" description="Helical" evidence="1">
    <location>
        <begin position="43"/>
        <end position="63"/>
    </location>
</feature>
<evidence type="ECO:0008006" key="4">
    <source>
        <dbReference type="Google" id="ProtNLM"/>
    </source>
</evidence>
<feature type="transmembrane region" description="Helical" evidence="1">
    <location>
        <begin position="84"/>
        <end position="104"/>
    </location>
</feature>
<comment type="caution">
    <text evidence="2">The sequence shown here is derived from an EMBL/GenBank/DDBJ whole genome shotgun (WGS) entry which is preliminary data.</text>
</comment>
<sequence>MVRALFMKDVRLVKKNFLIMLVMIIGMPVFLNWRLDAQIDVGAVPLLMIVNILGLILFGNICTEEEKYPGGEVILLCAPCSKKILVAVRYLIMTLFFLLCTAGYEAVCLIMNRNVLHVWQIMQALSVYILLMGIFIPVVYKVGVVKVQYLLSGTVVVVGFFSSMFTNSAFYNSMTDFLYRNQNMAVAGFGVFCIVFLLASYMISSKIYERKECV</sequence>
<dbReference type="Pfam" id="PF13346">
    <property type="entry name" value="ABC2_membrane_5"/>
    <property type="match status" value="1"/>
</dbReference>
<feature type="transmembrane region" description="Helical" evidence="1">
    <location>
        <begin position="12"/>
        <end position="31"/>
    </location>
</feature>
<dbReference type="EMBL" id="BAABZQ010000001">
    <property type="protein sequence ID" value="GAA6501872.1"/>
    <property type="molecule type" value="Genomic_DNA"/>
</dbReference>
<gene>
    <name evidence="2" type="ORF">K340107D12_46880</name>
</gene>
<reference evidence="2 3" key="1">
    <citation type="submission" date="2024-04" db="EMBL/GenBank/DDBJ databases">
        <title>Defined microbial consortia suppress multidrug-resistant proinflammatory Enterobacteriaceae via ecological control.</title>
        <authorList>
            <person name="Furuichi M."/>
            <person name="Kawaguchi T."/>
            <person name="Pust M."/>
            <person name="Yasuma K."/>
            <person name="Plichta D."/>
            <person name="Hasegawa N."/>
            <person name="Ohya T."/>
            <person name="Bhattarai S."/>
            <person name="Sasajima S."/>
            <person name="Aoto Y."/>
            <person name="Tuganbaev T."/>
            <person name="Yaginuma M."/>
            <person name="Ueda M."/>
            <person name="Okahashi N."/>
            <person name="Amafuji K."/>
            <person name="Kiridooshi Y."/>
            <person name="Sugita K."/>
            <person name="Strazar M."/>
            <person name="Skelly A."/>
            <person name="Suda W."/>
            <person name="Hattori M."/>
            <person name="Nakamoto N."/>
            <person name="Caballero S."/>
            <person name="Norman J."/>
            <person name="Olle B."/>
            <person name="Tanoue T."/>
            <person name="Arita M."/>
            <person name="Bucci V."/>
            <person name="Atarashi K."/>
            <person name="Xavier R."/>
            <person name="Honda K."/>
        </authorList>
    </citation>
    <scope>NUCLEOTIDE SEQUENCE [LARGE SCALE GENOMIC DNA]</scope>
    <source>
        <strain evidence="3">k34-0107-D12</strain>
    </source>
</reference>
<proteinExistence type="predicted"/>
<dbReference type="Proteomes" id="UP001600941">
    <property type="component" value="Unassembled WGS sequence"/>
</dbReference>
<feature type="transmembrane region" description="Helical" evidence="1">
    <location>
        <begin position="116"/>
        <end position="140"/>
    </location>
</feature>